<evidence type="ECO:0000313" key="2">
    <source>
        <dbReference type="Proteomes" id="UP001358586"/>
    </source>
</evidence>
<name>A0ABR0Q3I3_GOSAR</name>
<sequence length="177" mass="20109">MFTVGTNNRLVGGVDIARVVEESSRESKSLSKEIDEYMDAQSFMQNVRRSLSGAFVGEGSGKCVNKPSLKELILSFHVALAKVNMSHEEDLEKCKVNTMQSFQDYLPDLKSKFLLHAQLVSNLFDARRVNFDALSHLMNAQLDFDIRFPMELLGRNLWKSGRILVDFILLILLLRLV</sequence>
<proteinExistence type="predicted"/>
<protein>
    <submittedName>
        <fullName evidence="1">Uncharacterized protein</fullName>
    </submittedName>
</protein>
<reference evidence="1 2" key="1">
    <citation type="submission" date="2023-03" db="EMBL/GenBank/DDBJ databases">
        <title>WGS of Gossypium arboreum.</title>
        <authorList>
            <person name="Yu D."/>
        </authorList>
    </citation>
    <scope>NUCLEOTIDE SEQUENCE [LARGE SCALE GENOMIC DNA]</scope>
    <source>
        <tissue evidence="1">Leaf</tissue>
    </source>
</reference>
<organism evidence="1 2">
    <name type="scientific">Gossypium arboreum</name>
    <name type="common">Tree cotton</name>
    <name type="synonym">Gossypium nanking</name>
    <dbReference type="NCBI Taxonomy" id="29729"/>
    <lineage>
        <taxon>Eukaryota</taxon>
        <taxon>Viridiplantae</taxon>
        <taxon>Streptophyta</taxon>
        <taxon>Embryophyta</taxon>
        <taxon>Tracheophyta</taxon>
        <taxon>Spermatophyta</taxon>
        <taxon>Magnoliopsida</taxon>
        <taxon>eudicotyledons</taxon>
        <taxon>Gunneridae</taxon>
        <taxon>Pentapetalae</taxon>
        <taxon>rosids</taxon>
        <taxon>malvids</taxon>
        <taxon>Malvales</taxon>
        <taxon>Malvaceae</taxon>
        <taxon>Malvoideae</taxon>
        <taxon>Gossypium</taxon>
    </lineage>
</organism>
<dbReference type="EMBL" id="JARKNE010000005">
    <property type="protein sequence ID" value="KAK5833889.1"/>
    <property type="molecule type" value="Genomic_DNA"/>
</dbReference>
<keyword evidence="2" id="KW-1185">Reference proteome</keyword>
<evidence type="ECO:0000313" key="1">
    <source>
        <dbReference type="EMBL" id="KAK5833889.1"/>
    </source>
</evidence>
<accession>A0ABR0Q3I3</accession>
<gene>
    <name evidence="1" type="ORF">PVK06_017755</name>
</gene>
<comment type="caution">
    <text evidence="1">The sequence shown here is derived from an EMBL/GenBank/DDBJ whole genome shotgun (WGS) entry which is preliminary data.</text>
</comment>
<dbReference type="Proteomes" id="UP001358586">
    <property type="component" value="Chromosome 5"/>
</dbReference>